<reference evidence="2 3" key="1">
    <citation type="journal article" date="2019" name="Nat. Ecol. Evol.">
        <title>Megaphylogeny resolves global patterns of mushroom evolution.</title>
        <authorList>
            <person name="Varga T."/>
            <person name="Krizsan K."/>
            <person name="Foldi C."/>
            <person name="Dima B."/>
            <person name="Sanchez-Garcia M."/>
            <person name="Sanchez-Ramirez S."/>
            <person name="Szollosi G.J."/>
            <person name="Szarkandi J.G."/>
            <person name="Papp V."/>
            <person name="Albert L."/>
            <person name="Andreopoulos W."/>
            <person name="Angelini C."/>
            <person name="Antonin V."/>
            <person name="Barry K.W."/>
            <person name="Bougher N.L."/>
            <person name="Buchanan P."/>
            <person name="Buyck B."/>
            <person name="Bense V."/>
            <person name="Catcheside P."/>
            <person name="Chovatia M."/>
            <person name="Cooper J."/>
            <person name="Damon W."/>
            <person name="Desjardin D."/>
            <person name="Finy P."/>
            <person name="Geml J."/>
            <person name="Haridas S."/>
            <person name="Hughes K."/>
            <person name="Justo A."/>
            <person name="Karasinski D."/>
            <person name="Kautmanova I."/>
            <person name="Kiss B."/>
            <person name="Kocsube S."/>
            <person name="Kotiranta H."/>
            <person name="LaButti K.M."/>
            <person name="Lechner B.E."/>
            <person name="Liimatainen K."/>
            <person name="Lipzen A."/>
            <person name="Lukacs Z."/>
            <person name="Mihaltcheva S."/>
            <person name="Morgado L.N."/>
            <person name="Niskanen T."/>
            <person name="Noordeloos M.E."/>
            <person name="Ohm R.A."/>
            <person name="Ortiz-Santana B."/>
            <person name="Ovrebo C."/>
            <person name="Racz N."/>
            <person name="Riley R."/>
            <person name="Savchenko A."/>
            <person name="Shiryaev A."/>
            <person name="Soop K."/>
            <person name="Spirin V."/>
            <person name="Szebenyi C."/>
            <person name="Tomsovsky M."/>
            <person name="Tulloss R.E."/>
            <person name="Uehling J."/>
            <person name="Grigoriev I.V."/>
            <person name="Vagvolgyi C."/>
            <person name="Papp T."/>
            <person name="Martin F.M."/>
            <person name="Miettinen O."/>
            <person name="Hibbett D.S."/>
            <person name="Nagy L.G."/>
        </authorList>
    </citation>
    <scope>NUCLEOTIDE SEQUENCE [LARGE SCALE GENOMIC DNA]</scope>
    <source>
        <strain evidence="2 3">CBS 166.37</strain>
    </source>
</reference>
<feature type="transmembrane region" description="Helical" evidence="1">
    <location>
        <begin position="6"/>
        <end position="33"/>
    </location>
</feature>
<organism evidence="2 3">
    <name type="scientific">Crucibulum laeve</name>
    <dbReference type="NCBI Taxonomy" id="68775"/>
    <lineage>
        <taxon>Eukaryota</taxon>
        <taxon>Fungi</taxon>
        <taxon>Dikarya</taxon>
        <taxon>Basidiomycota</taxon>
        <taxon>Agaricomycotina</taxon>
        <taxon>Agaricomycetes</taxon>
        <taxon>Agaricomycetidae</taxon>
        <taxon>Agaricales</taxon>
        <taxon>Agaricineae</taxon>
        <taxon>Nidulariaceae</taxon>
        <taxon>Crucibulum</taxon>
    </lineage>
</organism>
<keyword evidence="1" id="KW-0812">Transmembrane</keyword>
<dbReference type="EMBL" id="ML213616">
    <property type="protein sequence ID" value="TFK36079.1"/>
    <property type="molecule type" value="Genomic_DNA"/>
</dbReference>
<gene>
    <name evidence="2" type="ORF">BDQ12DRAFT_699783</name>
</gene>
<evidence type="ECO:0000256" key="1">
    <source>
        <dbReference type="SAM" id="Phobius"/>
    </source>
</evidence>
<evidence type="ECO:0000313" key="3">
    <source>
        <dbReference type="Proteomes" id="UP000308652"/>
    </source>
</evidence>
<dbReference type="AlphaFoldDB" id="A0A5C3LSA3"/>
<keyword evidence="1" id="KW-0472">Membrane</keyword>
<dbReference type="Proteomes" id="UP000308652">
    <property type="component" value="Unassembled WGS sequence"/>
</dbReference>
<name>A0A5C3LSA3_9AGAR</name>
<dbReference type="STRING" id="68775.A0A5C3LSA3"/>
<protein>
    <submittedName>
        <fullName evidence="2">Uncharacterized protein</fullName>
    </submittedName>
</protein>
<accession>A0A5C3LSA3</accession>
<proteinExistence type="predicted"/>
<keyword evidence="1" id="KW-1133">Transmembrane helix</keyword>
<sequence>MILALLWSLISVLATCNILLWILMFCALLPEILNSFVKENFSSKVSLSTVLLVLFSVTHNTALLNLHARQQNPLQNTINTLLTKSERSDNMDEDQLCVCLGIKLDNLAKALNLYPYKNGKYKGKLKPVSHVAIKPVLVICPDSAECEEMSCKPWAVQQYTKLKYTPKVTLIKGSEIYKNCTKCKTILKTNNTNCTRVYLNSAAYLKVAAYTEYWNNSFGNIDPDNSITISWWQIWQAFIQESIRTVAAFSGINLELKDGLSIDDVTKEAYSILGENGIIQSANNHACSDTSDIIAHGSPAAVLGMDDNRATEIEAREIDSESQATNKSNLNIEPMDADHSLVNMVVVDGIQMVMEEYFVHSMKVPMGKVVECIIKNYFSASHFYCVETICAPRGLYPTEDSRPDYVCIDKACMVLRSGIGISMKTTRFIVDSYHYINHCKTDFLCHKWCNPAPLDGSAPNLVVGATGKNGEVYYKQAFNTQACEQLNAWLGGFESILKRMTPSNFNWFLHTKKGNVTEEDEESDIDE</sequence>
<keyword evidence="3" id="KW-1185">Reference proteome</keyword>
<dbReference type="OrthoDB" id="2527272at2759"/>
<evidence type="ECO:0000313" key="2">
    <source>
        <dbReference type="EMBL" id="TFK36079.1"/>
    </source>
</evidence>